<feature type="transmembrane region" description="Helical" evidence="15">
    <location>
        <begin position="661"/>
        <end position="684"/>
    </location>
</feature>
<accession>A0A814L0L9</accession>
<sequence length="1390" mass="152617">MSENTRLINIDGMTCQSCVKNIENNVGKMNGISSIKVSLEQKQATVIFDTSQTNVAAIVEKINDMGFDAEEEKPSSEAPETLTLYIEGMTCTSCAQKIEASCQNLAGIKQISVSYPTKMATILYIPTNPPDIPFILELIKQIGFRATLSRLTPKITTAKIKISGMTCQNCVKSLEQKLKSLDGVIKYQVKLGKVIVNYDTEKITDITDLVEQLTYGRFEATLVDDHIEFCKIDVELGGISDDNISYATERLESIDGVLNVEFPSENDSSRAIIDYDQSRLNQYQLFESIQKIGYHVSLETTEKTKLTRSNLRVQGMHCNSCVTNICSTIQELPGIHDIKVSFQDQLADVVYDKRVIQLLTIMNEIEKLGFQVASTAKDDSDPLANIDAPLSQEKYRKVNQLAQKQQTTSQRSNGVTEDSDICFVRIAGMTCASCVDSIQRNLAKVQGIHSVLVALLPQKAEIKYNPEYIIPSQIAHLINELGFRAEVLELVERGMDIIDLNIEGMTCASCVSKIQKSMLKIPGINTADVALLTNSGRFKYDASIIGPRDIIHELDNLGFRASVSNEDSKTSGLARSHRRETNRWRNSFLLAAIFGLPAMIIMIVFMTKYKDHSTAPQVVMGLSVENLIMFCLSTPVQWISGRYFYIQAYKALKHRSTNMDVLIVMATTTAYVYSFIVVVINMVQGIPSPITFFDVPPMLMMFVALGRWLEHIAKGKTSEALTKLLSLQPPRGTLIKRDEATGNILEEQSVLAQLIQRDDLLKVLPGETIPTDGRVIDGTSTCDESLITGESMPVEKTVGSQVVGGTKNLNGLLIMKATHVGQETALKQIIKLVEEAQTSKAPIQQLADKIAGYFVPVVVCVSLLTLTVWIIVGVTRFTYIEKFSMFYQSLVRVSALGLATPTAVMVGTGVGATNGILIKGGEPLEAAQKIRTIVFDKTGTITQGKPTVVDIRIFTKNEHWTLKRMLAIAGTAESGSEHPLGLAVRNHCKDYFGTDQLGRCQDFKAIWGYGLRAQVSNIEFLMKQKNSDPYKLGTPSTPRTPTVNSGDMSANIPETYSVLIGNREWMAKNNVTFDEQVDKTMGKHEHDGHTAVLIAVDDKIIGMIAIADKVKQTAALTVFALQSMGLNVLMVTGDNVKTARAIAAQVGIKNVYAEVLPTQKERFIAKLKEASIKGDKVAMVGDGINDSPALARADVGIAVGTGADVAVEAANIVLIRDDLVDVLGAILLSKKTVRRIRLNFMFATVYNLIGIPIAAGVLLPAGVSLMPWMASAAMALSSVSVVMSSLLLRYYKKPNIQDYNTNQYALWSMAKAKDIQVHRGIESFEYTPNGSLISSLKGSRLAQILSGAVSAVKHRASYIDKQRTALLLNGSTLANDYNEEEMELNQVTIL</sequence>
<dbReference type="InterPro" id="IPR017969">
    <property type="entry name" value="Heavy-metal-associated_CS"/>
</dbReference>
<evidence type="ECO:0000256" key="6">
    <source>
        <dbReference type="ARBA" id="ARBA00022737"/>
    </source>
</evidence>
<dbReference type="PROSITE" id="PS01047">
    <property type="entry name" value="HMA_1"/>
    <property type="match status" value="4"/>
</dbReference>
<keyword evidence="10" id="KW-1278">Translocase</keyword>
<feature type="transmembrane region" description="Helical" evidence="15">
    <location>
        <begin position="1238"/>
        <end position="1259"/>
    </location>
</feature>
<feature type="domain" description="HMA" evidence="16">
    <location>
        <begin position="420"/>
        <end position="486"/>
    </location>
</feature>
<dbReference type="CDD" id="cd00371">
    <property type="entry name" value="HMA"/>
    <property type="match status" value="6"/>
</dbReference>
<evidence type="ECO:0000256" key="9">
    <source>
        <dbReference type="ARBA" id="ARBA00022840"/>
    </source>
</evidence>
<evidence type="ECO:0000256" key="4">
    <source>
        <dbReference type="ARBA" id="ARBA00022692"/>
    </source>
</evidence>
<evidence type="ECO:0000256" key="1">
    <source>
        <dbReference type="ARBA" id="ARBA00004166"/>
    </source>
</evidence>
<dbReference type="PANTHER" id="PTHR46594">
    <property type="entry name" value="P-TYPE CATION-TRANSPORTING ATPASE"/>
    <property type="match status" value="1"/>
</dbReference>
<dbReference type="SUPFAM" id="SSF55008">
    <property type="entry name" value="HMA, heavy metal-associated domain"/>
    <property type="match status" value="6"/>
</dbReference>
<dbReference type="GO" id="GO:0140581">
    <property type="term" value="F:P-type monovalent copper transporter activity"/>
    <property type="evidence" value="ECO:0007669"/>
    <property type="project" value="UniProtKB-EC"/>
</dbReference>
<dbReference type="GO" id="GO:0005802">
    <property type="term" value="C:trans-Golgi network"/>
    <property type="evidence" value="ECO:0007669"/>
    <property type="project" value="UniProtKB-ARBA"/>
</dbReference>
<comment type="similarity">
    <text evidence="15">Belongs to the cation transport ATPase (P-type) (TC 3.A.3) family. Type IB subfamily.</text>
</comment>
<evidence type="ECO:0000256" key="13">
    <source>
        <dbReference type="ARBA" id="ARBA00023065"/>
    </source>
</evidence>
<dbReference type="CDD" id="cd02094">
    <property type="entry name" value="P-type_ATPase_Cu-like"/>
    <property type="match status" value="1"/>
</dbReference>
<keyword evidence="4 15" id="KW-0812">Transmembrane</keyword>
<comment type="caution">
    <text evidence="17">The sequence shown here is derived from an EMBL/GenBank/DDBJ whole genome shotgun (WGS) entry which is preliminary data.</text>
</comment>
<dbReference type="InterPro" id="IPR006121">
    <property type="entry name" value="HMA_dom"/>
</dbReference>
<dbReference type="PRINTS" id="PR00942">
    <property type="entry name" value="CUATPASEI"/>
</dbReference>
<dbReference type="Pfam" id="PF00702">
    <property type="entry name" value="Hydrolase"/>
    <property type="match status" value="1"/>
</dbReference>
<reference evidence="17" key="1">
    <citation type="submission" date="2021-02" db="EMBL/GenBank/DDBJ databases">
        <authorList>
            <person name="Nowell W R."/>
        </authorList>
    </citation>
    <scope>NUCLEOTIDE SEQUENCE</scope>
</reference>
<keyword evidence="19" id="KW-1185">Reference proteome</keyword>
<keyword evidence="13" id="KW-0406">Ion transport</keyword>
<dbReference type="InterPro" id="IPR044492">
    <property type="entry name" value="P_typ_ATPase_HD_dom"/>
</dbReference>
<evidence type="ECO:0000256" key="2">
    <source>
        <dbReference type="ARBA" id="ARBA00012517"/>
    </source>
</evidence>
<evidence type="ECO:0000313" key="18">
    <source>
        <dbReference type="EMBL" id="CAF3825684.1"/>
    </source>
</evidence>
<dbReference type="InterPro" id="IPR023214">
    <property type="entry name" value="HAD_sf"/>
</dbReference>
<dbReference type="Gene3D" id="3.40.50.1000">
    <property type="entry name" value="HAD superfamily/HAD-like"/>
    <property type="match status" value="1"/>
</dbReference>
<dbReference type="SUPFAM" id="SSF81653">
    <property type="entry name" value="Calcium ATPase, transduction domain A"/>
    <property type="match status" value="1"/>
</dbReference>
<evidence type="ECO:0000313" key="17">
    <source>
        <dbReference type="EMBL" id="CAF1056773.1"/>
    </source>
</evidence>
<dbReference type="GO" id="GO:0016887">
    <property type="term" value="F:ATP hydrolysis activity"/>
    <property type="evidence" value="ECO:0007669"/>
    <property type="project" value="InterPro"/>
</dbReference>
<dbReference type="Pfam" id="PF00122">
    <property type="entry name" value="E1-E2_ATPase"/>
    <property type="match status" value="1"/>
</dbReference>
<dbReference type="Gene3D" id="3.40.1110.10">
    <property type="entry name" value="Calcium-transporting ATPase, cytoplasmic domain N"/>
    <property type="match status" value="1"/>
</dbReference>
<dbReference type="Gene3D" id="2.70.150.10">
    <property type="entry name" value="Calcium-transporting ATPase, cytoplasmic transduction domain A"/>
    <property type="match status" value="1"/>
</dbReference>
<dbReference type="SFLD" id="SFLDG00002">
    <property type="entry name" value="C1.7:_P-type_atpase_like"/>
    <property type="match status" value="1"/>
</dbReference>
<dbReference type="PANTHER" id="PTHR46594:SF4">
    <property type="entry name" value="P-TYPE CATION-TRANSPORTING ATPASE"/>
    <property type="match status" value="1"/>
</dbReference>
<protein>
    <recommendedName>
        <fullName evidence="2">P-type Cu(+) transporter</fullName>
        <ecNumber evidence="2">7.2.2.8</ecNumber>
    </recommendedName>
</protein>
<dbReference type="FunFam" id="3.30.70.100:FF:000001">
    <property type="entry name" value="ATPase copper transporting beta"/>
    <property type="match status" value="5"/>
</dbReference>
<evidence type="ECO:0000256" key="7">
    <source>
        <dbReference type="ARBA" id="ARBA00022741"/>
    </source>
</evidence>
<keyword evidence="6" id="KW-0677">Repeat</keyword>
<feature type="domain" description="HMA" evidence="16">
    <location>
        <begin position="307"/>
        <end position="373"/>
    </location>
</feature>
<dbReference type="InterPro" id="IPR001757">
    <property type="entry name" value="P_typ_ATPase"/>
</dbReference>
<evidence type="ECO:0000313" key="19">
    <source>
        <dbReference type="Proteomes" id="UP000663829"/>
    </source>
</evidence>
<keyword evidence="5 15" id="KW-0479">Metal-binding</keyword>
<evidence type="ECO:0000256" key="8">
    <source>
        <dbReference type="ARBA" id="ARBA00022796"/>
    </source>
</evidence>
<feature type="transmembrane region" description="Helical" evidence="15">
    <location>
        <begin position="588"/>
        <end position="606"/>
    </location>
</feature>
<dbReference type="SFLD" id="SFLDF00027">
    <property type="entry name" value="p-type_atpase"/>
    <property type="match status" value="1"/>
</dbReference>
<dbReference type="Gene3D" id="3.30.70.100">
    <property type="match status" value="6"/>
</dbReference>
<dbReference type="EMBL" id="CAJNOQ010004387">
    <property type="protein sequence ID" value="CAF1056773.1"/>
    <property type="molecule type" value="Genomic_DNA"/>
</dbReference>
<feature type="domain" description="HMA" evidence="16">
    <location>
        <begin position="4"/>
        <end position="70"/>
    </location>
</feature>
<dbReference type="InterPro" id="IPR006122">
    <property type="entry name" value="HMA_Cu_ion-bd"/>
</dbReference>
<dbReference type="InterPro" id="IPR008250">
    <property type="entry name" value="ATPase_P-typ_transduc_dom_A_sf"/>
</dbReference>
<comment type="subcellular location">
    <subcellularLocation>
        <location evidence="1">Golgi apparatus</location>
        <location evidence="1">trans-Golgi network membrane</location>
        <topology evidence="1">Multi-pass membrane protein</topology>
    </subcellularLocation>
    <subcellularLocation>
        <location evidence="15">Membrane</location>
    </subcellularLocation>
</comment>
<evidence type="ECO:0000256" key="14">
    <source>
        <dbReference type="ARBA" id="ARBA00023136"/>
    </source>
</evidence>
<keyword evidence="3" id="KW-0813">Transport</keyword>
<keyword evidence="9 15" id="KW-0067">ATP-binding</keyword>
<keyword evidence="11 15" id="KW-1133">Transmembrane helix</keyword>
<dbReference type="EC" id="7.2.2.8" evidence="2"/>
<feature type="domain" description="HMA" evidence="16">
    <location>
        <begin position="496"/>
        <end position="562"/>
    </location>
</feature>
<dbReference type="NCBIfam" id="TIGR01525">
    <property type="entry name" value="ATPase-IB_hvy"/>
    <property type="match status" value="1"/>
</dbReference>
<dbReference type="GO" id="GO:0016020">
    <property type="term" value="C:membrane"/>
    <property type="evidence" value="ECO:0007669"/>
    <property type="project" value="UniProtKB-SubCell"/>
</dbReference>
<dbReference type="SUPFAM" id="SSF56784">
    <property type="entry name" value="HAD-like"/>
    <property type="match status" value="1"/>
</dbReference>
<dbReference type="NCBIfam" id="TIGR00003">
    <property type="entry name" value="copper ion binding protein"/>
    <property type="match status" value="3"/>
</dbReference>
<dbReference type="Proteomes" id="UP000681722">
    <property type="component" value="Unassembled WGS sequence"/>
</dbReference>
<dbReference type="PROSITE" id="PS50846">
    <property type="entry name" value="HMA_2"/>
    <property type="match status" value="6"/>
</dbReference>
<dbReference type="FunFam" id="3.40.1110.10:FF:000023">
    <property type="entry name" value="Copper-transporting ATPase 1, putative"/>
    <property type="match status" value="1"/>
</dbReference>
<evidence type="ECO:0000256" key="11">
    <source>
        <dbReference type="ARBA" id="ARBA00022989"/>
    </source>
</evidence>
<evidence type="ECO:0000256" key="12">
    <source>
        <dbReference type="ARBA" id="ARBA00023008"/>
    </source>
</evidence>
<dbReference type="InterPro" id="IPR018303">
    <property type="entry name" value="ATPase_P-typ_P_site"/>
</dbReference>
<gene>
    <name evidence="17" type="ORF">GPM918_LOCUS16569</name>
    <name evidence="18" type="ORF">SRO942_LOCUS16569</name>
</gene>
<evidence type="ECO:0000259" key="16">
    <source>
        <dbReference type="PROSITE" id="PS50846"/>
    </source>
</evidence>
<dbReference type="SUPFAM" id="SSF81660">
    <property type="entry name" value="Metal cation-transporting ATPase, ATP-binding domain N"/>
    <property type="match status" value="1"/>
</dbReference>
<dbReference type="InterPro" id="IPR023299">
    <property type="entry name" value="ATPase_P-typ_cyto_dom_N"/>
</dbReference>
<dbReference type="Pfam" id="PF00403">
    <property type="entry name" value="HMA"/>
    <property type="match status" value="6"/>
</dbReference>
<dbReference type="FunFam" id="2.70.150.10:FF:000002">
    <property type="entry name" value="Copper-transporting ATPase 1, putative"/>
    <property type="match status" value="1"/>
</dbReference>
<evidence type="ECO:0000256" key="15">
    <source>
        <dbReference type="RuleBase" id="RU362081"/>
    </source>
</evidence>
<feature type="transmembrane region" description="Helical" evidence="15">
    <location>
        <begin position="618"/>
        <end position="640"/>
    </location>
</feature>
<dbReference type="EMBL" id="CAJOBC010004387">
    <property type="protein sequence ID" value="CAF3825684.1"/>
    <property type="molecule type" value="Genomic_DNA"/>
</dbReference>
<dbReference type="InterPro" id="IPR036412">
    <property type="entry name" value="HAD-like_sf"/>
</dbReference>
<dbReference type="PRINTS" id="PR00119">
    <property type="entry name" value="CATATPASE"/>
</dbReference>
<keyword evidence="8" id="KW-0187">Copper transport</keyword>
<dbReference type="GO" id="GO:0005507">
    <property type="term" value="F:copper ion binding"/>
    <property type="evidence" value="ECO:0007669"/>
    <property type="project" value="InterPro"/>
</dbReference>
<dbReference type="Proteomes" id="UP000663829">
    <property type="component" value="Unassembled WGS sequence"/>
</dbReference>
<keyword evidence="14 15" id="KW-0472">Membrane</keyword>
<dbReference type="FunFam" id="3.40.50.1000:FF:000144">
    <property type="entry name" value="copper-transporting ATPase 1 isoform X2"/>
    <property type="match status" value="1"/>
</dbReference>
<feature type="transmembrane region" description="Helical" evidence="15">
    <location>
        <begin position="850"/>
        <end position="872"/>
    </location>
</feature>
<feature type="domain" description="HMA" evidence="16">
    <location>
        <begin position="80"/>
        <end position="147"/>
    </location>
</feature>
<feature type="transmembrane region" description="Helical" evidence="15">
    <location>
        <begin position="690"/>
        <end position="709"/>
    </location>
</feature>
<keyword evidence="7 15" id="KW-0547">Nucleotide-binding</keyword>
<dbReference type="SFLD" id="SFLDS00003">
    <property type="entry name" value="Haloacid_Dehalogenase"/>
    <property type="match status" value="1"/>
</dbReference>
<evidence type="ECO:0000256" key="3">
    <source>
        <dbReference type="ARBA" id="ARBA00022448"/>
    </source>
</evidence>
<dbReference type="InterPro" id="IPR059000">
    <property type="entry name" value="ATPase_P-type_domA"/>
</dbReference>
<organism evidence="17 19">
    <name type="scientific">Didymodactylos carnosus</name>
    <dbReference type="NCBI Taxonomy" id="1234261"/>
    <lineage>
        <taxon>Eukaryota</taxon>
        <taxon>Metazoa</taxon>
        <taxon>Spiralia</taxon>
        <taxon>Gnathifera</taxon>
        <taxon>Rotifera</taxon>
        <taxon>Eurotatoria</taxon>
        <taxon>Bdelloidea</taxon>
        <taxon>Philodinida</taxon>
        <taxon>Philodinidae</taxon>
        <taxon>Didymodactylos</taxon>
    </lineage>
</organism>
<evidence type="ECO:0000256" key="10">
    <source>
        <dbReference type="ARBA" id="ARBA00022967"/>
    </source>
</evidence>
<dbReference type="InterPro" id="IPR036163">
    <property type="entry name" value="HMA_dom_sf"/>
</dbReference>
<proteinExistence type="inferred from homology"/>
<dbReference type="GO" id="GO:0005524">
    <property type="term" value="F:ATP binding"/>
    <property type="evidence" value="ECO:0007669"/>
    <property type="project" value="UniProtKB-UniRule"/>
</dbReference>
<feature type="domain" description="HMA" evidence="16">
    <location>
        <begin position="156"/>
        <end position="221"/>
    </location>
</feature>
<dbReference type="PROSITE" id="PS00154">
    <property type="entry name" value="ATPASE_E1_E2"/>
    <property type="match status" value="1"/>
</dbReference>
<evidence type="ECO:0000256" key="5">
    <source>
        <dbReference type="ARBA" id="ARBA00022723"/>
    </source>
</evidence>
<name>A0A814L0L9_9BILA</name>
<dbReference type="OrthoDB" id="432719at2759"/>
<dbReference type="NCBIfam" id="TIGR01494">
    <property type="entry name" value="ATPase_P-type"/>
    <property type="match status" value="2"/>
</dbReference>
<feature type="transmembrane region" description="Helical" evidence="15">
    <location>
        <begin position="892"/>
        <end position="912"/>
    </location>
</feature>
<keyword evidence="12" id="KW-0186">Copper</keyword>
<feature type="transmembrane region" description="Helical" evidence="15">
    <location>
        <begin position="1265"/>
        <end position="1288"/>
    </location>
</feature>
<dbReference type="InterPro" id="IPR027256">
    <property type="entry name" value="P-typ_ATPase_IB"/>
</dbReference>